<name>A0A0F9MJC9_9ZZZZ</name>
<sequence>MKTWFLKNFVYRYHADWIDLYNEYHDPQIFEMKEWFKENIDSKRGKILTVGYNQDQFMGSFPIEYFCFRYEEDLMAFKLMYDPIIGTFPSPPPRSPRNNMWEIKMSFVERWRFKGGKHHVVFKVMDKPINVMIWINENIPRTIVEEIPYQDYYSVKFRTTEDLMAFKLRWL</sequence>
<dbReference type="EMBL" id="LAZR01004747">
    <property type="protein sequence ID" value="KKN05909.1"/>
    <property type="molecule type" value="Genomic_DNA"/>
</dbReference>
<evidence type="ECO:0000313" key="1">
    <source>
        <dbReference type="EMBL" id="KKN05909.1"/>
    </source>
</evidence>
<proteinExistence type="predicted"/>
<dbReference type="AlphaFoldDB" id="A0A0F9MJC9"/>
<organism evidence="1">
    <name type="scientific">marine sediment metagenome</name>
    <dbReference type="NCBI Taxonomy" id="412755"/>
    <lineage>
        <taxon>unclassified sequences</taxon>
        <taxon>metagenomes</taxon>
        <taxon>ecological metagenomes</taxon>
    </lineage>
</organism>
<comment type="caution">
    <text evidence="1">The sequence shown here is derived from an EMBL/GenBank/DDBJ whole genome shotgun (WGS) entry which is preliminary data.</text>
</comment>
<gene>
    <name evidence="1" type="ORF">LCGC14_1082380</name>
</gene>
<accession>A0A0F9MJC9</accession>
<protein>
    <submittedName>
        <fullName evidence="1">Uncharacterized protein</fullName>
    </submittedName>
</protein>
<reference evidence="1" key="1">
    <citation type="journal article" date="2015" name="Nature">
        <title>Complex archaea that bridge the gap between prokaryotes and eukaryotes.</title>
        <authorList>
            <person name="Spang A."/>
            <person name="Saw J.H."/>
            <person name="Jorgensen S.L."/>
            <person name="Zaremba-Niedzwiedzka K."/>
            <person name="Martijn J."/>
            <person name="Lind A.E."/>
            <person name="van Eijk R."/>
            <person name="Schleper C."/>
            <person name="Guy L."/>
            <person name="Ettema T.J."/>
        </authorList>
    </citation>
    <scope>NUCLEOTIDE SEQUENCE</scope>
</reference>